<reference key="2">
    <citation type="submission" date="2011-05" db="EMBL/GenBank/DDBJ databases">
        <title>The Genome Sequence of Magnaporthe oryzae 70-15.</title>
        <authorList>
            <consortium name="The Broad Institute Genome Sequencing Platform"/>
            <person name="Ma L.-J."/>
            <person name="Dead R."/>
            <person name="Young S.K."/>
            <person name="Zeng Q."/>
            <person name="Gargeya S."/>
            <person name="Fitzgerald M."/>
            <person name="Haas B."/>
            <person name="Abouelleil A."/>
            <person name="Alvarado L."/>
            <person name="Arachchi H.M."/>
            <person name="Berlin A."/>
            <person name="Brown A."/>
            <person name="Chapman S.B."/>
            <person name="Chen Z."/>
            <person name="Dunbar C."/>
            <person name="Freedman E."/>
            <person name="Gearin G."/>
            <person name="Gellesch M."/>
            <person name="Goldberg J."/>
            <person name="Griggs A."/>
            <person name="Gujja S."/>
            <person name="Heiman D."/>
            <person name="Howarth C."/>
            <person name="Larson L."/>
            <person name="Lui A."/>
            <person name="MacDonald P.J.P."/>
            <person name="Mehta T."/>
            <person name="Montmayeur A."/>
            <person name="Murphy C."/>
            <person name="Neiman D."/>
            <person name="Pearson M."/>
            <person name="Priest M."/>
            <person name="Roberts A."/>
            <person name="Saif S."/>
            <person name="Shea T."/>
            <person name="Shenoy N."/>
            <person name="Sisk P."/>
            <person name="Stolte C."/>
            <person name="Sykes S."/>
            <person name="Yandava C."/>
            <person name="Wortman J."/>
            <person name="Nusbaum C."/>
            <person name="Birren B."/>
        </authorList>
    </citation>
    <scope>NUCLEOTIDE SEQUENCE</scope>
    <source>
        <strain>70-15</strain>
    </source>
</reference>
<accession>G4MN02</accession>
<protein>
    <submittedName>
        <fullName evidence="2">Uncharacterized protein</fullName>
    </submittedName>
</protein>
<keyword evidence="3" id="KW-1185">Reference proteome</keyword>
<name>G4MN02_PYRO7</name>
<evidence type="ECO:0000313" key="2">
    <source>
        <dbReference type="EMBL" id="EHA57024.1"/>
    </source>
</evidence>
<dbReference type="HOGENOM" id="CLU_3050794_0_0_1"/>
<proteinExistence type="predicted"/>
<reference evidence="2 3" key="1">
    <citation type="journal article" date="2005" name="Nature">
        <title>The genome sequence of the rice blast fungus Magnaporthe grisea.</title>
        <authorList>
            <person name="Dean R.A."/>
            <person name="Talbot N.J."/>
            <person name="Ebbole D.J."/>
            <person name="Farman M.L."/>
            <person name="Mitchell T.K."/>
            <person name="Orbach M.J."/>
            <person name="Thon M."/>
            <person name="Kulkarni R."/>
            <person name="Xu J.R."/>
            <person name="Pan H."/>
            <person name="Read N.D."/>
            <person name="Lee Y.H."/>
            <person name="Carbone I."/>
            <person name="Brown D."/>
            <person name="Oh Y.Y."/>
            <person name="Donofrio N."/>
            <person name="Jeong J.S."/>
            <person name="Soanes D.M."/>
            <person name="Djonovic S."/>
            <person name="Kolomiets E."/>
            <person name="Rehmeyer C."/>
            <person name="Li W."/>
            <person name="Harding M."/>
            <person name="Kim S."/>
            <person name="Lebrun M.H."/>
            <person name="Bohnert H."/>
            <person name="Coughlan S."/>
            <person name="Butler J."/>
            <person name="Calvo S."/>
            <person name="Ma L.J."/>
            <person name="Nicol R."/>
            <person name="Purcell S."/>
            <person name="Nusbaum C."/>
            <person name="Galagan J.E."/>
            <person name="Birren B.W."/>
        </authorList>
    </citation>
    <scope>NUCLEOTIDE SEQUENCE [LARGE SCALE GENOMIC DNA]</scope>
    <source>
        <strain evidence="3">70-15 / ATCC MYA-4617 / FGSC 8958</strain>
    </source>
</reference>
<dbReference type="EMBL" id="CM001231">
    <property type="protein sequence ID" value="EHA57024.1"/>
    <property type="molecule type" value="Genomic_DNA"/>
</dbReference>
<dbReference type="VEuPathDB" id="FungiDB:MGG_11797"/>
<dbReference type="GeneID" id="5049585"/>
<dbReference type="InParanoid" id="G4MN02"/>
<gene>
    <name evidence="2" type="ORF">MGG_11797</name>
</gene>
<dbReference type="AlphaFoldDB" id="G4MN02"/>
<feature type="region of interest" description="Disordered" evidence="1">
    <location>
        <begin position="1"/>
        <end position="22"/>
    </location>
</feature>
<organism evidence="2 3">
    <name type="scientific">Pyricularia oryzae (strain 70-15 / ATCC MYA-4617 / FGSC 8958)</name>
    <name type="common">Rice blast fungus</name>
    <name type="synonym">Magnaporthe oryzae</name>
    <dbReference type="NCBI Taxonomy" id="242507"/>
    <lineage>
        <taxon>Eukaryota</taxon>
        <taxon>Fungi</taxon>
        <taxon>Dikarya</taxon>
        <taxon>Ascomycota</taxon>
        <taxon>Pezizomycotina</taxon>
        <taxon>Sordariomycetes</taxon>
        <taxon>Sordariomycetidae</taxon>
        <taxon>Magnaporthales</taxon>
        <taxon>Pyriculariaceae</taxon>
        <taxon>Pyricularia</taxon>
    </lineage>
</organism>
<evidence type="ECO:0000313" key="3">
    <source>
        <dbReference type="Proteomes" id="UP000009058"/>
    </source>
</evidence>
<feature type="compositionally biased region" description="Polar residues" evidence="1">
    <location>
        <begin position="1"/>
        <end position="15"/>
    </location>
</feature>
<dbReference type="KEGG" id="mgr:MGG_11797"/>
<dbReference type="Proteomes" id="UP000009058">
    <property type="component" value="Chromosome 1"/>
</dbReference>
<evidence type="ECO:0000256" key="1">
    <source>
        <dbReference type="SAM" id="MobiDB-lite"/>
    </source>
</evidence>
<dbReference type="RefSeq" id="XP_003709636.1">
    <property type="nucleotide sequence ID" value="XM_003709588.1"/>
</dbReference>
<sequence length="54" mass="5671">MHQQLGSDMVTSPSFSDMKHHVPNEGINVEASAQPGQVGIRIACMRCAGCDAGT</sequence>